<dbReference type="PRINTS" id="PR00413">
    <property type="entry name" value="HADHALOGNASE"/>
</dbReference>
<dbReference type="SFLD" id="SFLDS00003">
    <property type="entry name" value="Haloacid_Dehalogenase"/>
    <property type="match status" value="1"/>
</dbReference>
<protein>
    <submittedName>
        <fullName evidence="3">2-haloacid dehalogenase</fullName>
    </submittedName>
</protein>
<keyword evidence="4" id="KW-1185">Reference proteome</keyword>
<dbReference type="InterPro" id="IPR051540">
    <property type="entry name" value="S-2-haloacid_dehalogenase"/>
</dbReference>
<dbReference type="Proteomes" id="UP000184368">
    <property type="component" value="Unassembled WGS sequence"/>
</dbReference>
<accession>A0A1M5IY30</accession>
<dbReference type="CDD" id="cd02588">
    <property type="entry name" value="HAD_L2-DEX"/>
    <property type="match status" value="1"/>
</dbReference>
<dbReference type="Gene3D" id="1.10.150.240">
    <property type="entry name" value="Putative phosphatase, domain 2"/>
    <property type="match status" value="1"/>
</dbReference>
<sequence length="237" mass="25832">MNQFTKPAVILFDVNETLLDMTPVKRKVNSILDSRSGFRIWFGLLLQYSLVENCTNQYHDFATIGNAALDLAAVALDEEVGEHEKKAALSLMGHLKPYKDVKPGLQLLKQQGLRLATLTNSPQQTLMTQLSNSALTSYFEANLSVDAVRKFKPAVEPYQHAAAVLGVAPSEILMVAAHGWDIAGAAAAGMQTAFIRRKGQAPYTLAPKPDYSCRHIKDLANTLSVLQPGNPEAVSAR</sequence>
<evidence type="ECO:0000313" key="4">
    <source>
        <dbReference type="Proteomes" id="UP000184368"/>
    </source>
</evidence>
<comment type="similarity">
    <text evidence="1">Belongs to the HAD-like hydrolase superfamily. S-2-haloalkanoic acid dehalogenase family.</text>
</comment>
<dbReference type="InterPro" id="IPR006328">
    <property type="entry name" value="2-HAD"/>
</dbReference>
<dbReference type="EMBL" id="FQUO01000026">
    <property type="protein sequence ID" value="SHG33171.1"/>
    <property type="molecule type" value="Genomic_DNA"/>
</dbReference>
<dbReference type="NCBIfam" id="TIGR01428">
    <property type="entry name" value="HAD_type_II"/>
    <property type="match status" value="1"/>
</dbReference>
<reference evidence="3 4" key="1">
    <citation type="submission" date="2016-11" db="EMBL/GenBank/DDBJ databases">
        <authorList>
            <person name="Jaros S."/>
            <person name="Januszkiewicz K."/>
            <person name="Wedrychowicz H."/>
        </authorList>
    </citation>
    <scope>NUCLEOTIDE SEQUENCE [LARGE SCALE GENOMIC DNA]</scope>
    <source>
        <strain evidence="3 4">DSM 26897</strain>
    </source>
</reference>
<dbReference type="AlphaFoldDB" id="A0A1M5IY30"/>
<evidence type="ECO:0000256" key="1">
    <source>
        <dbReference type="ARBA" id="ARBA00008106"/>
    </source>
</evidence>
<organism evidence="3 4">
    <name type="scientific">Cnuella takakiae</name>
    <dbReference type="NCBI Taxonomy" id="1302690"/>
    <lineage>
        <taxon>Bacteria</taxon>
        <taxon>Pseudomonadati</taxon>
        <taxon>Bacteroidota</taxon>
        <taxon>Chitinophagia</taxon>
        <taxon>Chitinophagales</taxon>
        <taxon>Chitinophagaceae</taxon>
        <taxon>Cnuella</taxon>
    </lineage>
</organism>
<dbReference type="PANTHER" id="PTHR43316:SF3">
    <property type="entry name" value="HALOACID DEHALOGENASE, TYPE II (AFU_ORTHOLOGUE AFUA_2G07750)-RELATED"/>
    <property type="match status" value="1"/>
</dbReference>
<evidence type="ECO:0000256" key="2">
    <source>
        <dbReference type="ARBA" id="ARBA00022801"/>
    </source>
</evidence>
<dbReference type="RefSeq" id="WP_073048520.1">
    <property type="nucleotide sequence ID" value="NZ_FQUO01000026.1"/>
</dbReference>
<dbReference type="InterPro" id="IPR036412">
    <property type="entry name" value="HAD-like_sf"/>
</dbReference>
<dbReference type="GO" id="GO:0019120">
    <property type="term" value="F:hydrolase activity, acting on acid halide bonds, in C-halide compounds"/>
    <property type="evidence" value="ECO:0007669"/>
    <property type="project" value="InterPro"/>
</dbReference>
<dbReference type="Gene3D" id="3.40.50.1000">
    <property type="entry name" value="HAD superfamily/HAD-like"/>
    <property type="match status" value="1"/>
</dbReference>
<dbReference type="InterPro" id="IPR006439">
    <property type="entry name" value="HAD-SF_hydro_IA"/>
</dbReference>
<proteinExistence type="inferred from homology"/>
<dbReference type="InterPro" id="IPR023198">
    <property type="entry name" value="PGP-like_dom2"/>
</dbReference>
<dbReference type="NCBIfam" id="TIGR01493">
    <property type="entry name" value="HAD-SF-IA-v2"/>
    <property type="match status" value="1"/>
</dbReference>
<dbReference type="SUPFAM" id="SSF56784">
    <property type="entry name" value="HAD-like"/>
    <property type="match status" value="1"/>
</dbReference>
<dbReference type="STRING" id="1302690.BUE76_05510"/>
<name>A0A1M5IY30_9BACT</name>
<evidence type="ECO:0000313" key="3">
    <source>
        <dbReference type="EMBL" id="SHG33171.1"/>
    </source>
</evidence>
<gene>
    <name evidence="3" type="ORF">SAMN05444008_12631</name>
</gene>
<dbReference type="SFLD" id="SFLDG01129">
    <property type="entry name" value="C1.5:_HAD__Beta-PGM__Phosphata"/>
    <property type="match status" value="1"/>
</dbReference>
<dbReference type="Pfam" id="PF00702">
    <property type="entry name" value="Hydrolase"/>
    <property type="match status" value="1"/>
</dbReference>
<keyword evidence="2" id="KW-0378">Hydrolase</keyword>
<dbReference type="OrthoDB" id="264363at2"/>
<dbReference type="InterPro" id="IPR023214">
    <property type="entry name" value="HAD_sf"/>
</dbReference>
<dbReference type="PANTHER" id="PTHR43316">
    <property type="entry name" value="HYDROLASE, HALOACID DELAHOGENASE-RELATED"/>
    <property type="match status" value="1"/>
</dbReference>